<dbReference type="AlphaFoldDB" id="A0A811T945"/>
<dbReference type="PROSITE" id="PS51740">
    <property type="entry name" value="SPOVT_ABRB"/>
    <property type="match status" value="1"/>
</dbReference>
<comment type="caution">
    <text evidence="2">The sequence shown here is derived from an EMBL/GenBank/DDBJ whole genome shotgun (WGS) entry which is preliminary data.</text>
</comment>
<dbReference type="SMART" id="SM00966">
    <property type="entry name" value="SpoVT_AbrB"/>
    <property type="match status" value="1"/>
</dbReference>
<feature type="domain" description="SpoVT-AbrB" evidence="1">
    <location>
        <begin position="1"/>
        <end position="46"/>
    </location>
</feature>
<protein>
    <recommendedName>
        <fullName evidence="1">SpoVT-AbrB domain-containing protein</fullName>
    </recommendedName>
</protein>
<organism evidence="2 3">
    <name type="scientific">Candidatus Argoarchaeum ethanivorans</name>
    <dbReference type="NCBI Taxonomy" id="2608793"/>
    <lineage>
        <taxon>Archaea</taxon>
        <taxon>Methanobacteriati</taxon>
        <taxon>Methanobacteriota</taxon>
        <taxon>Stenosarchaea group</taxon>
        <taxon>Methanomicrobia</taxon>
        <taxon>Methanosarcinales</taxon>
        <taxon>Methanosarcinales incertae sedis</taxon>
        <taxon>GOM Arc I cluster</taxon>
        <taxon>Candidatus Argoarchaeum</taxon>
    </lineage>
</organism>
<dbReference type="NCBIfam" id="TIGR01439">
    <property type="entry name" value="lp_hng_hel_AbrB"/>
    <property type="match status" value="1"/>
</dbReference>
<dbReference type="Proteomes" id="UP000610373">
    <property type="component" value="Unassembled WGS sequence"/>
</dbReference>
<evidence type="ECO:0000313" key="2">
    <source>
        <dbReference type="EMBL" id="CAD6491979.1"/>
    </source>
</evidence>
<proteinExistence type="predicted"/>
<evidence type="ECO:0000313" key="3">
    <source>
        <dbReference type="Proteomes" id="UP000610373"/>
    </source>
</evidence>
<evidence type="ECO:0000259" key="1">
    <source>
        <dbReference type="PROSITE" id="PS51740"/>
    </source>
</evidence>
<dbReference type="EMBL" id="CAJHIO010000009">
    <property type="protein sequence ID" value="CAD6491979.1"/>
    <property type="molecule type" value="Genomic_DNA"/>
</dbReference>
<dbReference type="InterPro" id="IPR037914">
    <property type="entry name" value="SpoVT-AbrB_sf"/>
</dbReference>
<dbReference type="GO" id="GO:0003677">
    <property type="term" value="F:DNA binding"/>
    <property type="evidence" value="ECO:0007669"/>
    <property type="project" value="InterPro"/>
</dbReference>
<dbReference type="Pfam" id="PF04014">
    <property type="entry name" value="MazE_antitoxin"/>
    <property type="match status" value="1"/>
</dbReference>
<dbReference type="Gene3D" id="2.10.260.10">
    <property type="match status" value="1"/>
</dbReference>
<sequence>MKEIIVDTKGRIAVPRSIRKRWGIKEGMVVRLEERDDELVLKPERVSRKISLKDLCGLSPERTGEPKWATPEEIKSIWE</sequence>
<accession>A0A811T945</accession>
<reference evidence="2" key="1">
    <citation type="submission" date="2020-10" db="EMBL/GenBank/DDBJ databases">
        <authorList>
            <person name="Hahn C.J."/>
            <person name="Laso-Perez R."/>
            <person name="Vulcano F."/>
            <person name="Vaziourakis K.-M."/>
            <person name="Stokke R."/>
            <person name="Steen I.H."/>
            <person name="Teske A."/>
            <person name="Boetius A."/>
            <person name="Liebeke M."/>
            <person name="Amann R."/>
            <person name="Knittel K."/>
        </authorList>
    </citation>
    <scope>NUCLEOTIDE SEQUENCE</scope>
    <source>
        <strain evidence="2">Gfbio:e3339647-f889-4370-9287-4fb5cb688e4c:AG392O15_GoMArc1</strain>
    </source>
</reference>
<dbReference type="SUPFAM" id="SSF89447">
    <property type="entry name" value="AbrB/MazE/MraZ-like"/>
    <property type="match status" value="1"/>
</dbReference>
<dbReference type="InterPro" id="IPR007159">
    <property type="entry name" value="SpoVT-AbrB_dom"/>
</dbReference>
<gene>
    <name evidence="2" type="ORF">CHKLHMKO_00209</name>
</gene>
<name>A0A811T945_9EURY</name>